<comment type="caution">
    <text evidence="3">The sequence shown here is derived from an EMBL/GenBank/DDBJ whole genome shotgun (WGS) entry which is preliminary data.</text>
</comment>
<evidence type="ECO:0000256" key="1">
    <source>
        <dbReference type="ARBA" id="ARBA00008645"/>
    </source>
</evidence>
<feature type="domain" description="AB hydrolase-1" evidence="2">
    <location>
        <begin position="50"/>
        <end position="278"/>
    </location>
</feature>
<dbReference type="InterPro" id="IPR000073">
    <property type="entry name" value="AB_hydrolase_1"/>
</dbReference>
<reference evidence="3" key="1">
    <citation type="submission" date="2022-10" db="EMBL/GenBank/DDBJ databases">
        <title>Culturing micro-colonial fungi from biological soil crusts in the Mojave desert and describing Neophaeococcomyces mojavensis, and introducing the new genera and species Taxawa tesnikishii.</title>
        <authorList>
            <person name="Kurbessoian T."/>
            <person name="Stajich J.E."/>
        </authorList>
    </citation>
    <scope>NUCLEOTIDE SEQUENCE</scope>
    <source>
        <strain evidence="3">TK_41</strain>
    </source>
</reference>
<evidence type="ECO:0000313" key="3">
    <source>
        <dbReference type="EMBL" id="KAJ9603150.1"/>
    </source>
</evidence>
<dbReference type="SUPFAM" id="SSF53474">
    <property type="entry name" value="alpha/beta-Hydrolases"/>
    <property type="match status" value="1"/>
</dbReference>
<dbReference type="Gene3D" id="3.40.50.1820">
    <property type="entry name" value="alpha/beta hydrolase"/>
    <property type="match status" value="1"/>
</dbReference>
<dbReference type="Proteomes" id="UP001172673">
    <property type="component" value="Unassembled WGS sequence"/>
</dbReference>
<evidence type="ECO:0000259" key="2">
    <source>
        <dbReference type="Pfam" id="PF12697"/>
    </source>
</evidence>
<dbReference type="InterPro" id="IPR029058">
    <property type="entry name" value="AB_hydrolase_fold"/>
</dbReference>
<comment type="similarity">
    <text evidence="1">Belongs to the AB hydrolase superfamily.</text>
</comment>
<gene>
    <name evidence="3" type="ORF">H2200_012445</name>
</gene>
<proteinExistence type="inferred from homology"/>
<dbReference type="Pfam" id="PF12697">
    <property type="entry name" value="Abhydrolase_6"/>
    <property type="match status" value="1"/>
</dbReference>
<keyword evidence="4" id="KW-1185">Reference proteome</keyword>
<dbReference type="PANTHER" id="PTHR43039">
    <property type="entry name" value="ESTERASE-RELATED"/>
    <property type="match status" value="1"/>
</dbReference>
<protein>
    <recommendedName>
        <fullName evidence="2">AB hydrolase-1 domain-containing protein</fullName>
    </recommendedName>
</protein>
<dbReference type="EMBL" id="JAPDRK010000023">
    <property type="protein sequence ID" value="KAJ9603150.1"/>
    <property type="molecule type" value="Genomic_DNA"/>
</dbReference>
<name>A0AA38WXW1_9EURO</name>
<sequence>MASENVAVMPDGVQIRYRLDGSSGLNAPLIVLSNPSLVDLTFWDEALALFLQNPQNTKYRILRYDNRGRSKHNEQRRLSLDILMEDICNLLDTIKVAKAAAVIGISLGGLTAVNLALKHPERVVAIMPCDFYPKSPPDQVEIWESRVEVARQDKTAPVDAAGARLLGEVLAEATVKRWLAPTSVHGGISQAKLQRVIKLVSENRLDGFINIVHAISSYNLEKDVPECKVLATFVAGECDDAAKYLKEMAPKYGKGVDVQIIRDAGHLPVLDQPERFTDIMTKFLEVHVV</sequence>
<dbReference type="AlphaFoldDB" id="A0AA38WXW1"/>
<evidence type="ECO:0000313" key="4">
    <source>
        <dbReference type="Proteomes" id="UP001172673"/>
    </source>
</evidence>
<organism evidence="3 4">
    <name type="scientific">Cladophialophora chaetospira</name>
    <dbReference type="NCBI Taxonomy" id="386627"/>
    <lineage>
        <taxon>Eukaryota</taxon>
        <taxon>Fungi</taxon>
        <taxon>Dikarya</taxon>
        <taxon>Ascomycota</taxon>
        <taxon>Pezizomycotina</taxon>
        <taxon>Eurotiomycetes</taxon>
        <taxon>Chaetothyriomycetidae</taxon>
        <taxon>Chaetothyriales</taxon>
        <taxon>Herpotrichiellaceae</taxon>
        <taxon>Cladophialophora</taxon>
    </lineage>
</organism>
<accession>A0AA38WXW1</accession>